<protein>
    <recommendedName>
        <fullName evidence="3">Lipoprotein</fullName>
    </recommendedName>
</protein>
<evidence type="ECO:0000313" key="1">
    <source>
        <dbReference type="EMBL" id="BBE20152.1"/>
    </source>
</evidence>
<dbReference type="PROSITE" id="PS51257">
    <property type="entry name" value="PROKAR_LIPOPROTEIN"/>
    <property type="match status" value="1"/>
</dbReference>
<dbReference type="KEGG" id="anf:AQPE_4343"/>
<dbReference type="Proteomes" id="UP001193389">
    <property type="component" value="Chromosome"/>
</dbReference>
<accession>A0A5K7SEU5</accession>
<organism evidence="1 2">
    <name type="scientific">Aquipluma nitroreducens</name>
    <dbReference type="NCBI Taxonomy" id="2010828"/>
    <lineage>
        <taxon>Bacteria</taxon>
        <taxon>Pseudomonadati</taxon>
        <taxon>Bacteroidota</taxon>
        <taxon>Bacteroidia</taxon>
        <taxon>Marinilabiliales</taxon>
        <taxon>Prolixibacteraceae</taxon>
        <taxon>Aquipluma</taxon>
    </lineage>
</organism>
<name>A0A5K7SEU5_9BACT</name>
<evidence type="ECO:0000313" key="2">
    <source>
        <dbReference type="Proteomes" id="UP001193389"/>
    </source>
</evidence>
<proteinExistence type="predicted"/>
<dbReference type="EMBL" id="AP018694">
    <property type="protein sequence ID" value="BBE20152.1"/>
    <property type="molecule type" value="Genomic_DNA"/>
</dbReference>
<sequence length="281" mass="32748">MRMNAVIKSFLIIIFLGIISCGPAPKESNSKKVEDSYKPVHSAEQITEDLEFAFYKKEPILIENIFAEWQKTVTPNTVEFINQNDTIAAIFEVFNSFYKPNDIHRLGIWEFDNNLNSNCKYILVQNKILYSILNSNKINKIDWIKSRKSLLSNFRPPLTSEGINILYQTDEYEESFINFLGYASLRTIEEKGKFQGILDETQTKYELLKGYIPVHIGQKENFWHFETYPYVNRILFNKSITKAKIDFSVGSQFGMTILQKKGRNWVIIESKNESHLNGNIR</sequence>
<dbReference type="AlphaFoldDB" id="A0A5K7SEU5"/>
<evidence type="ECO:0008006" key="3">
    <source>
        <dbReference type="Google" id="ProtNLM"/>
    </source>
</evidence>
<keyword evidence="2" id="KW-1185">Reference proteome</keyword>
<gene>
    <name evidence="1" type="ORF">AQPE_4343</name>
</gene>
<reference evidence="1" key="1">
    <citation type="journal article" date="2020" name="Int. J. Syst. Evol. Microbiol.">
        <title>Aquipluma nitroreducens gen. nov. sp. nov., a novel facultatively anaerobic bacterium isolated from a freshwater lake.</title>
        <authorList>
            <person name="Watanabe M."/>
            <person name="Kojima H."/>
            <person name="Fukui M."/>
        </authorList>
    </citation>
    <scope>NUCLEOTIDE SEQUENCE</scope>
    <source>
        <strain evidence="1">MeG22</strain>
    </source>
</reference>